<keyword evidence="2" id="KW-0408">Iron</keyword>
<dbReference type="SFLD" id="SFLDF00288">
    <property type="entry name" value="HemN-like__clustered_with_nucl"/>
    <property type="match status" value="1"/>
</dbReference>
<dbReference type="GO" id="GO:0004109">
    <property type="term" value="F:coproporphyrinogen oxidase activity"/>
    <property type="evidence" value="ECO:0007669"/>
    <property type="project" value="InterPro"/>
</dbReference>
<dbReference type="Pfam" id="PF04055">
    <property type="entry name" value="Radical_SAM"/>
    <property type="match status" value="1"/>
</dbReference>
<dbReference type="GO" id="GO:0006779">
    <property type="term" value="P:porphyrin-containing compound biosynthetic process"/>
    <property type="evidence" value="ECO:0007669"/>
    <property type="project" value="InterPro"/>
</dbReference>
<dbReference type="Proteomes" id="UP000033423">
    <property type="component" value="Unassembled WGS sequence"/>
</dbReference>
<dbReference type="SFLD" id="SFLDG01065">
    <property type="entry name" value="anaerobic_coproporphyrinogen-I"/>
    <property type="match status" value="1"/>
</dbReference>
<dbReference type="PANTHER" id="PTHR13932">
    <property type="entry name" value="COPROPORPHYRINIGEN III OXIDASE"/>
    <property type="match status" value="1"/>
</dbReference>
<reference evidence="4 5" key="1">
    <citation type="submission" date="2015-02" db="EMBL/GenBank/DDBJ databases">
        <title>Single-cell genomics of uncultivated deep-branching MTB reveals a conserved set of magnetosome genes.</title>
        <authorList>
            <person name="Kolinko S."/>
            <person name="Richter M."/>
            <person name="Glockner F.O."/>
            <person name="Brachmann A."/>
            <person name="Schuler D."/>
        </authorList>
    </citation>
    <scope>NUCLEOTIDE SEQUENCE [LARGE SCALE GENOMIC DNA]</scope>
    <source>
        <strain evidence="4">TM-1</strain>
    </source>
</reference>
<dbReference type="InterPro" id="IPR007197">
    <property type="entry name" value="rSAM"/>
</dbReference>
<dbReference type="AlphaFoldDB" id="A0A0F3GUF8"/>
<keyword evidence="5" id="KW-1185">Reference proteome</keyword>
<dbReference type="InterPro" id="IPR023404">
    <property type="entry name" value="rSAM_horseshoe"/>
</dbReference>
<name>A0A0F3GUF8_9BACT</name>
<feature type="domain" description="Radical SAM core" evidence="3">
    <location>
        <begin position="1"/>
        <end position="226"/>
    </location>
</feature>
<keyword evidence="4" id="KW-0560">Oxidoreductase</keyword>
<dbReference type="SMART" id="SM00729">
    <property type="entry name" value="Elp3"/>
    <property type="match status" value="1"/>
</dbReference>
<comment type="similarity">
    <text evidence="1">Belongs to the anaerobic coproporphyrinogen-III oxidase family. HemW subfamily.</text>
</comment>
<comment type="function">
    <text evidence="2">Probably acts as a heme chaperone, transferring heme to an unknown acceptor. Binds one molecule of heme per monomer, possibly covalently. Binds 1 [4Fe-4S] cluster. The cluster is coordinated with 3 cysteines and an exchangeable S-adenosyl-L-methionine.</text>
</comment>
<dbReference type="SFLD" id="SFLDS00029">
    <property type="entry name" value="Radical_SAM"/>
    <property type="match status" value="1"/>
</dbReference>
<dbReference type="GO" id="GO:0005737">
    <property type="term" value="C:cytoplasm"/>
    <property type="evidence" value="ECO:0007669"/>
    <property type="project" value="UniProtKB-SubCell"/>
</dbReference>
<comment type="subcellular location">
    <subcellularLocation>
        <location evidence="2">Cytoplasm</location>
    </subcellularLocation>
</comment>
<keyword evidence="2" id="KW-0479">Metal-binding</keyword>
<keyword evidence="2" id="KW-0411">Iron-sulfur</keyword>
<dbReference type="InterPro" id="IPR058240">
    <property type="entry name" value="rSAM_sf"/>
</dbReference>
<dbReference type="Gene3D" id="3.80.30.20">
    <property type="entry name" value="tm_1862 like domain"/>
    <property type="match status" value="1"/>
</dbReference>
<accession>A0A0F3GUF8</accession>
<dbReference type="CDD" id="cd01335">
    <property type="entry name" value="Radical_SAM"/>
    <property type="match status" value="1"/>
</dbReference>
<keyword evidence="2" id="KW-0349">Heme</keyword>
<evidence type="ECO:0000259" key="3">
    <source>
        <dbReference type="PROSITE" id="PS51918"/>
    </source>
</evidence>
<evidence type="ECO:0000256" key="1">
    <source>
        <dbReference type="ARBA" id="ARBA00006100"/>
    </source>
</evidence>
<dbReference type="InterPro" id="IPR034505">
    <property type="entry name" value="Coproporphyrinogen-III_oxidase"/>
</dbReference>
<keyword evidence="2" id="KW-0963">Cytoplasm</keyword>
<sequence length="360" mass="38844">METALYIHIPFCLRKCGYCDFYSVVSDTEVAGQYVEALKRELLLRRQEIGRLRTIFIGGGTPTALEGEDLAGLVQFIADNFELATDIEVTTEANPLTISPRKLATLKGAGINRLSLGVQSLSDDILRMLGRLHDGNQARRAIEVVAKVFSNYSIDLIYAVPGQSLESWHSTLVEAVACGPSHVSAYELTLEPSTPLGMAGVALPPEEVAIEMFDLAADCLTRSGYTHYEISNHARPGYQCLHNLNYWRAGGYVGAGAGAHSYAGGRRFSNIADVARYITAISGGMLPIEGVVEITPHIAQQEAILLGLRTIEGVRVAISPVVDELQSQGLASFNDGVLRLTQRGMLVSNRVIEKVIAAGG</sequence>
<keyword evidence="2" id="KW-0143">Chaperone</keyword>
<evidence type="ECO:0000256" key="2">
    <source>
        <dbReference type="RuleBase" id="RU364116"/>
    </source>
</evidence>
<dbReference type="PROSITE" id="PS51918">
    <property type="entry name" value="RADICAL_SAM"/>
    <property type="match status" value="1"/>
</dbReference>
<keyword evidence="2" id="KW-0004">4Fe-4S</keyword>
<organism evidence="4 5">
    <name type="scientific">Candidatus Magnetobacterium bavaricum</name>
    <dbReference type="NCBI Taxonomy" id="29290"/>
    <lineage>
        <taxon>Bacteria</taxon>
        <taxon>Pseudomonadati</taxon>
        <taxon>Nitrospirota</taxon>
        <taxon>Thermodesulfovibrionia</taxon>
        <taxon>Thermodesulfovibrionales</taxon>
        <taxon>Candidatus Magnetobacteriaceae</taxon>
        <taxon>Candidatus Magnetobacterium</taxon>
    </lineage>
</organism>
<dbReference type="EMBL" id="LACI01001540">
    <property type="protein sequence ID" value="KJU84298.1"/>
    <property type="molecule type" value="Genomic_DNA"/>
</dbReference>
<dbReference type="SFLD" id="SFLDF00562">
    <property type="entry name" value="HemN-like__clustered_with_heat"/>
    <property type="match status" value="1"/>
</dbReference>
<evidence type="ECO:0000313" key="4">
    <source>
        <dbReference type="EMBL" id="KJU84298.1"/>
    </source>
</evidence>
<dbReference type="InterPro" id="IPR006638">
    <property type="entry name" value="Elp3/MiaA/NifB-like_rSAM"/>
</dbReference>
<dbReference type="GO" id="GO:0046872">
    <property type="term" value="F:metal ion binding"/>
    <property type="evidence" value="ECO:0007669"/>
    <property type="project" value="UniProtKB-UniRule"/>
</dbReference>
<proteinExistence type="inferred from homology"/>
<evidence type="ECO:0000313" key="5">
    <source>
        <dbReference type="Proteomes" id="UP000033423"/>
    </source>
</evidence>
<gene>
    <name evidence="4" type="ORF">MBAV_003504</name>
</gene>
<dbReference type="InterPro" id="IPR004559">
    <property type="entry name" value="HemW-like"/>
</dbReference>
<protein>
    <recommendedName>
        <fullName evidence="2">Heme chaperone HemW</fullName>
    </recommendedName>
</protein>
<comment type="caution">
    <text evidence="4">The sequence shown here is derived from an EMBL/GenBank/DDBJ whole genome shotgun (WGS) entry which is preliminary data.</text>
</comment>
<dbReference type="SUPFAM" id="SSF102114">
    <property type="entry name" value="Radical SAM enzymes"/>
    <property type="match status" value="1"/>
</dbReference>
<dbReference type="GO" id="GO:0051539">
    <property type="term" value="F:4 iron, 4 sulfur cluster binding"/>
    <property type="evidence" value="ECO:0007669"/>
    <property type="project" value="UniProtKB-UniRule"/>
</dbReference>
<keyword evidence="2" id="KW-0949">S-adenosyl-L-methionine</keyword>
<dbReference type="PANTHER" id="PTHR13932:SF5">
    <property type="entry name" value="RADICAL S-ADENOSYL METHIONINE DOMAIN-CONTAINING PROTEIN 1, MITOCHONDRIAL"/>
    <property type="match status" value="1"/>
</dbReference>
<dbReference type="PATRIC" id="fig|29290.4.peg.4500"/>
<dbReference type="NCBIfam" id="TIGR00539">
    <property type="entry name" value="hemN_rel"/>
    <property type="match status" value="1"/>
</dbReference>